<accession>A0A9E8MXG7</accession>
<sequence length="122" mass="14749">MNPAAVYILNQPEPYRSMLMHVQTVIEQAILGIELKYKWHMPCYYVGKRPICYIRQSKDYVDVAFWHSSYITKYTEHLIGEKRKIVKSLRYKTLEQINDTVLRSILEEVHLYKDKSFYKKER</sequence>
<dbReference type="KEGG" id="lnu:N7U66_07405"/>
<evidence type="ECO:0000313" key="2">
    <source>
        <dbReference type="EMBL" id="WAC03353.1"/>
    </source>
</evidence>
<evidence type="ECO:0000259" key="1">
    <source>
        <dbReference type="Pfam" id="PF08818"/>
    </source>
</evidence>
<proteinExistence type="predicted"/>
<dbReference type="RefSeq" id="WP_267677934.1">
    <property type="nucleotide sequence ID" value="NZ_CP113088.1"/>
</dbReference>
<dbReference type="AlphaFoldDB" id="A0A9E8MXG7"/>
<protein>
    <submittedName>
        <fullName evidence="2">DUF1801 domain-containing protein</fullName>
    </submittedName>
</protein>
<keyword evidence="3" id="KW-1185">Reference proteome</keyword>
<gene>
    <name evidence="2" type="ORF">N7U66_07405</name>
</gene>
<dbReference type="Proteomes" id="UP001164705">
    <property type="component" value="Chromosome"/>
</dbReference>
<dbReference type="SUPFAM" id="SSF159888">
    <property type="entry name" value="YdhG-like"/>
    <property type="match status" value="1"/>
</dbReference>
<dbReference type="InterPro" id="IPR014922">
    <property type="entry name" value="YdhG-like"/>
</dbReference>
<reference evidence="2" key="1">
    <citation type="submission" date="2022-11" db="EMBL/GenBank/DDBJ databases">
        <title>Lacinutrix neustonica HL-RS19T sp. nov., isolated from the surface microlayer sample of brackish Lake Shihwa.</title>
        <authorList>
            <person name="Choi J.Y."/>
            <person name="Hwang C.Y."/>
        </authorList>
    </citation>
    <scope>NUCLEOTIDE SEQUENCE</scope>
    <source>
        <strain evidence="2">HL-RS19</strain>
    </source>
</reference>
<feature type="domain" description="YdhG-like" evidence="1">
    <location>
        <begin position="16"/>
        <end position="108"/>
    </location>
</feature>
<name>A0A9E8MXG7_9FLAO</name>
<evidence type="ECO:0000313" key="3">
    <source>
        <dbReference type="Proteomes" id="UP001164705"/>
    </source>
</evidence>
<dbReference type="EMBL" id="CP113088">
    <property type="protein sequence ID" value="WAC03353.1"/>
    <property type="molecule type" value="Genomic_DNA"/>
</dbReference>
<dbReference type="Pfam" id="PF08818">
    <property type="entry name" value="DUF1801"/>
    <property type="match status" value="1"/>
</dbReference>
<dbReference type="Gene3D" id="3.90.1150.200">
    <property type="match status" value="1"/>
</dbReference>
<organism evidence="2 3">
    <name type="scientific">Lacinutrix neustonica</name>
    <dbReference type="NCBI Taxonomy" id="2980107"/>
    <lineage>
        <taxon>Bacteria</taxon>
        <taxon>Pseudomonadati</taxon>
        <taxon>Bacteroidota</taxon>
        <taxon>Flavobacteriia</taxon>
        <taxon>Flavobacteriales</taxon>
        <taxon>Flavobacteriaceae</taxon>
        <taxon>Lacinutrix</taxon>
    </lineage>
</organism>